<feature type="compositionally biased region" description="Polar residues" evidence="1">
    <location>
        <begin position="1132"/>
        <end position="1146"/>
    </location>
</feature>
<feature type="compositionally biased region" description="Polar residues" evidence="1">
    <location>
        <begin position="436"/>
        <end position="446"/>
    </location>
</feature>
<feature type="compositionally biased region" description="Polar residues" evidence="1">
    <location>
        <begin position="905"/>
        <end position="916"/>
    </location>
</feature>
<accession>A0A3B3HGV0</accession>
<feature type="compositionally biased region" description="Polar residues" evidence="1">
    <location>
        <begin position="1104"/>
        <end position="1115"/>
    </location>
</feature>
<dbReference type="Bgee" id="ENSORLG00000028398">
    <property type="expression patterns" value="Expressed in ovary and 10 other cell types or tissues"/>
</dbReference>
<feature type="compositionally biased region" description="Basic and acidic residues" evidence="1">
    <location>
        <begin position="663"/>
        <end position="674"/>
    </location>
</feature>
<dbReference type="GO" id="GO:0030154">
    <property type="term" value="P:cell differentiation"/>
    <property type="evidence" value="ECO:0000318"/>
    <property type="project" value="GO_Central"/>
</dbReference>
<evidence type="ECO:0000313" key="2">
    <source>
        <dbReference type="Ensembl" id="ENSORLP00000030897.1"/>
    </source>
</evidence>
<proteinExistence type="predicted"/>
<dbReference type="Ensembl" id="ENSORLT00000042717.1">
    <property type="protein sequence ID" value="ENSORLP00000030897.1"/>
    <property type="gene ID" value="ENSORLG00000028398.1"/>
</dbReference>
<feature type="compositionally biased region" description="Polar residues" evidence="1">
    <location>
        <begin position="162"/>
        <end position="184"/>
    </location>
</feature>
<dbReference type="InterPro" id="IPR024845">
    <property type="entry name" value="NHS-like"/>
</dbReference>
<feature type="compositionally biased region" description="Polar residues" evidence="1">
    <location>
        <begin position="137"/>
        <end position="150"/>
    </location>
</feature>
<evidence type="ECO:0000256" key="1">
    <source>
        <dbReference type="SAM" id="MobiDB-lite"/>
    </source>
</evidence>
<organism evidence="2 3">
    <name type="scientific">Oryzias latipes</name>
    <name type="common">Japanese rice fish</name>
    <name type="synonym">Japanese killifish</name>
    <dbReference type="NCBI Taxonomy" id="8090"/>
    <lineage>
        <taxon>Eukaryota</taxon>
        <taxon>Metazoa</taxon>
        <taxon>Chordata</taxon>
        <taxon>Craniata</taxon>
        <taxon>Vertebrata</taxon>
        <taxon>Euteleostomi</taxon>
        <taxon>Actinopterygii</taxon>
        <taxon>Neopterygii</taxon>
        <taxon>Teleostei</taxon>
        <taxon>Neoteleostei</taxon>
        <taxon>Acanthomorphata</taxon>
        <taxon>Ovalentaria</taxon>
        <taxon>Atherinomorphae</taxon>
        <taxon>Beloniformes</taxon>
        <taxon>Adrianichthyidae</taxon>
        <taxon>Oryziinae</taxon>
        <taxon>Oryzias</taxon>
    </lineage>
</organism>
<feature type="region of interest" description="Disordered" evidence="1">
    <location>
        <begin position="905"/>
        <end position="996"/>
    </location>
</feature>
<evidence type="ECO:0000313" key="3">
    <source>
        <dbReference type="Proteomes" id="UP000001038"/>
    </source>
</evidence>
<feature type="region of interest" description="Disordered" evidence="1">
    <location>
        <begin position="1047"/>
        <end position="1164"/>
    </location>
</feature>
<feature type="compositionally biased region" description="Polar residues" evidence="1">
    <location>
        <begin position="287"/>
        <end position="296"/>
    </location>
</feature>
<feature type="compositionally biased region" description="Low complexity" evidence="1">
    <location>
        <begin position="675"/>
        <end position="696"/>
    </location>
</feature>
<reference evidence="2" key="2">
    <citation type="submission" date="2025-05" db="UniProtKB">
        <authorList>
            <consortium name="Ensembl"/>
        </authorList>
    </citation>
    <scope>IDENTIFICATION</scope>
    <source>
        <strain evidence="2">Hd-rR</strain>
    </source>
</reference>
<dbReference type="Proteomes" id="UP000001038">
    <property type="component" value="Chromosome 11"/>
</dbReference>
<feature type="compositionally biased region" description="Basic and acidic residues" evidence="1">
    <location>
        <begin position="1149"/>
        <end position="1158"/>
    </location>
</feature>
<name>A0A3B3HGV0_ORYLA</name>
<feature type="region of interest" description="Disordered" evidence="1">
    <location>
        <begin position="47"/>
        <end position="84"/>
    </location>
</feature>
<feature type="compositionally biased region" description="Pro residues" evidence="1">
    <location>
        <begin position="741"/>
        <end position="756"/>
    </location>
</feature>
<keyword evidence="3" id="KW-1185">Reference proteome</keyword>
<feature type="compositionally biased region" description="Polar residues" evidence="1">
    <location>
        <begin position="395"/>
        <end position="416"/>
    </location>
</feature>
<feature type="compositionally biased region" description="Low complexity" evidence="1">
    <location>
        <begin position="423"/>
        <end position="435"/>
    </location>
</feature>
<reference evidence="2 3" key="1">
    <citation type="journal article" date="2007" name="Nature">
        <title>The medaka draft genome and insights into vertebrate genome evolution.</title>
        <authorList>
            <person name="Kasahara M."/>
            <person name="Naruse K."/>
            <person name="Sasaki S."/>
            <person name="Nakatani Y."/>
            <person name="Qu W."/>
            <person name="Ahsan B."/>
            <person name="Yamada T."/>
            <person name="Nagayasu Y."/>
            <person name="Doi K."/>
            <person name="Kasai Y."/>
            <person name="Jindo T."/>
            <person name="Kobayashi D."/>
            <person name="Shimada A."/>
            <person name="Toyoda A."/>
            <person name="Kuroki Y."/>
            <person name="Fujiyama A."/>
            <person name="Sasaki T."/>
            <person name="Shimizu A."/>
            <person name="Asakawa S."/>
            <person name="Shimizu N."/>
            <person name="Hashimoto S."/>
            <person name="Yang J."/>
            <person name="Lee Y."/>
            <person name="Matsushima K."/>
            <person name="Sugano S."/>
            <person name="Sakaizumi M."/>
            <person name="Narita T."/>
            <person name="Ohishi K."/>
            <person name="Haga S."/>
            <person name="Ohta F."/>
            <person name="Nomoto H."/>
            <person name="Nogata K."/>
            <person name="Morishita T."/>
            <person name="Endo T."/>
            <person name="Shin-I T."/>
            <person name="Takeda H."/>
            <person name="Morishita S."/>
            <person name="Kohara Y."/>
        </authorList>
    </citation>
    <scope>NUCLEOTIDE SEQUENCE [LARGE SCALE GENOMIC DNA]</scope>
    <source>
        <strain evidence="2 3">Hd-rR</strain>
    </source>
</reference>
<feature type="compositionally biased region" description="Pro residues" evidence="1">
    <location>
        <begin position="944"/>
        <end position="958"/>
    </location>
</feature>
<dbReference type="Pfam" id="PF15273">
    <property type="entry name" value="NHS"/>
    <property type="match status" value="1"/>
</dbReference>
<feature type="compositionally biased region" description="Pro residues" evidence="1">
    <location>
        <begin position="1065"/>
        <end position="1075"/>
    </location>
</feature>
<dbReference type="Ensembl" id="ENSORLT00000038455.1">
    <property type="protein sequence ID" value="ENSORLP00000036054.1"/>
    <property type="gene ID" value="ENSORLG00000028398.1"/>
</dbReference>
<evidence type="ECO:0008006" key="4">
    <source>
        <dbReference type="Google" id="ProtNLM"/>
    </source>
</evidence>
<protein>
    <recommendedName>
        <fullName evidence="4">KIAA1522</fullName>
    </recommendedName>
</protein>
<feature type="compositionally biased region" description="Low complexity" evidence="1">
    <location>
        <begin position="636"/>
        <end position="649"/>
    </location>
</feature>
<gene>
    <name evidence="2" type="primary">nhsl3</name>
</gene>
<feature type="compositionally biased region" description="Low complexity" evidence="1">
    <location>
        <begin position="586"/>
        <end position="598"/>
    </location>
</feature>
<feature type="compositionally biased region" description="Polar residues" evidence="1">
    <location>
        <begin position="599"/>
        <end position="609"/>
    </location>
</feature>
<feature type="region of interest" description="Disordered" evidence="1">
    <location>
        <begin position="395"/>
        <end position="457"/>
    </location>
</feature>
<feature type="region of interest" description="Disordered" evidence="1">
    <location>
        <begin position="256"/>
        <end position="296"/>
    </location>
</feature>
<dbReference type="PANTHER" id="PTHR23039">
    <property type="entry name" value="NANCE-HORAN SYNDROME PROTEIN"/>
    <property type="match status" value="1"/>
</dbReference>
<feature type="region of interest" description="Disordered" evidence="1">
    <location>
        <begin position="521"/>
        <end position="541"/>
    </location>
</feature>
<feature type="region of interest" description="Disordered" evidence="1">
    <location>
        <begin position="1363"/>
        <end position="1384"/>
    </location>
</feature>
<feature type="region of interest" description="Disordered" evidence="1">
    <location>
        <begin position="586"/>
        <end position="700"/>
    </location>
</feature>
<feature type="compositionally biased region" description="Basic and acidic residues" evidence="1">
    <location>
        <begin position="256"/>
        <end position="286"/>
    </location>
</feature>
<feature type="region of interest" description="Disordered" evidence="1">
    <location>
        <begin position="739"/>
        <end position="759"/>
    </location>
</feature>
<feature type="compositionally biased region" description="Basic and acidic residues" evidence="1">
    <location>
        <begin position="74"/>
        <end position="84"/>
    </location>
</feature>
<sequence length="1430" mass="154596">MSLRMSRRRSTGDLVPKDITEILAREAKAQRGQKTQARSLGQAFNWLRRSKRKKKSTGPNRAFNDVTENTAELQNHDEAGPKGNEDQKRLAVHYRASQHYQENVFIEGSRPRYLEDLHSEAQEGLKIQQQQEHRNRQNIPDNESIASSENLCVEQDVGFPESRSNSRSPETSDPLTHKGSTFKPSSPVKRSDGSKKRVRRTTIMGIPHQVHKELAQSRGSTFQPLGSTQLPSEGNQDQAGLVVIPTVDGGTPAVKKEGARVHLSELEASRQKERMRRPTDEPHQDEQPNNNQVFDSHLCRTSNLRPKSVAVPGMVSSFSMSPSILNFLQEPQGPVMSISPQATYLSTIIPNAVLPASVEVIEIDRSFSRTCGSSVNHDSSVCAVSKNSLTSGDLSISPMVSGSSDDNCSHPGSSHDSALLPPSTSGSNWSESQSSQTITAKPSPASSEWADGSVQEKQAALPCENQDFSHPHSPVEFTDSPGSNCVKAAEIRSKCGAKESTVPEEPGNTKRSFTRCLSIMKTKQPPAPPRRTNSLHNNKIRKNSRIVVDIKDISNTASTEVKTSSEDAAKAETTKITLILPTISNSVDSSSKESSSTSLNPVLTSSNQAGEPLLESSSSSPQKTPIDGEKFERTMSPSSGYSSQSGTPTLSPKGICPSSPNDQNKKPIKPERSMSRASSSAASPSSSLTSLSSGTSELVNPDVSINSLTVHHQGSNVPAKELECKNNLSSFRGEITAMLNIPPPPKVKAPSAPPPETWAHNRHSVELLCGPGPNVNRLAGILAPKQDIVETESKKMGQGTHENQTNTEKPVLEISKNEANPDSLCVRNLQGTIKEQVGEECPGTEKTDEDTQTGKSCSPVLKEPQNQGTMLRKEPPPVMKKPLVMPHRKETELSIVVYCGEGSSSDSMAFSKNPVTVSPEMRDKNSKSTVQTLSVELPTMSKTSPPPTPPPPYHPTPPALRKTPPFIPTKESQELQEELSFVDSCWPPPPPPLEAESAFDRGVEVDFPPPPPPVLTDIVADILDSLLPTAVTDSKPQAAVEALQCASEAFSPSAREDSSQTIEVSPPPVELPPASPVTKAGSPESVPQLIPDYSFPKQMPQKPDYQTSTDTQVNSERSDESAVPAVPLPPTDSLSHGVNFRRQSSGGYRDTRSKELLSRHKSVPIPKEDANIPLVTPSLLQMVRLRSVSVTEDQVQAPSDDKSPTAGSPIQEQCEVPIQGPQNIPQKPIRKSLSLKSFPQTVKASSMTTSSSSSRLQEAIRMKTAAMSSNDGLFCNVRSPTSCCVSERGTQALKSTEGCDMYKSTASTASFIFSKSTKRVIIETSMEPQASLKQSLAAEFRQMSSQPIALLNGSIKVDKVPPPVAKKPAHGSMSPSHNSKSCSEKVKVKVEGNGTAGRVLGPTGGSLPATSKYLHLKDTRRFEKMGFWCF</sequence>
<feature type="compositionally biased region" description="Low complexity" evidence="1">
    <location>
        <begin position="611"/>
        <end position="621"/>
    </location>
</feature>
<feature type="region of interest" description="Disordered" evidence="1">
    <location>
        <begin position="124"/>
        <end position="208"/>
    </location>
</feature>
<dbReference type="PANTHER" id="PTHR23039:SF6">
    <property type="entry name" value="SIMILAR TO MKIAA1522 PROTEIN"/>
    <property type="match status" value="1"/>
</dbReference>
<dbReference type="GeneTree" id="ENSGT00940000171296"/>
<feature type="region of interest" description="Disordered" evidence="1">
    <location>
        <begin position="793"/>
        <end position="817"/>
    </location>
</feature>
<feature type="region of interest" description="Disordered" evidence="1">
    <location>
        <begin position="836"/>
        <end position="886"/>
    </location>
</feature>